<dbReference type="SUPFAM" id="SSF50494">
    <property type="entry name" value="Trypsin-like serine proteases"/>
    <property type="match status" value="1"/>
</dbReference>
<evidence type="ECO:0000256" key="4">
    <source>
        <dbReference type="ARBA" id="ARBA00022729"/>
    </source>
</evidence>
<dbReference type="InterPro" id="IPR019500">
    <property type="entry name" value="Pep_S46"/>
</dbReference>
<gene>
    <name evidence="7" type="ORF">E2I14_00680</name>
</gene>
<evidence type="ECO:0000256" key="5">
    <source>
        <dbReference type="ARBA" id="ARBA00022801"/>
    </source>
</evidence>
<dbReference type="GO" id="GO:0070009">
    <property type="term" value="F:serine-type aminopeptidase activity"/>
    <property type="evidence" value="ECO:0007669"/>
    <property type="project" value="UniProtKB-UniRule"/>
</dbReference>
<comment type="function">
    <text evidence="6">Catalyzes the removal of dipeptides from the N-terminus of oligopeptides.</text>
</comment>
<comment type="similarity">
    <text evidence="1 6">Belongs to the peptidase S46 family.</text>
</comment>
<dbReference type="InterPro" id="IPR009003">
    <property type="entry name" value="Peptidase_S1_PA"/>
</dbReference>
<dbReference type="AlphaFoldDB" id="A0A4R5W5R0"/>
<feature type="chain" id="PRO_5022993883" description="Dipeptidyl-peptidase" evidence="6">
    <location>
        <begin position="21"/>
        <end position="728"/>
    </location>
</feature>
<evidence type="ECO:0000256" key="1">
    <source>
        <dbReference type="ARBA" id="ARBA00010491"/>
    </source>
</evidence>
<sequence>MKKSLLLASIAAAFSTAAFADEGMWMPQQLPQVAKQLKADGLQLDPSTLTKLTEFPMGAIVSLGGCSASFVSPQGLVITNHHCAYGSISHNSTPEHNYLANGFLAKTTADELPAAPGSRVFVTTDVSNVSQKVISKSVAKLTGKARVDAIEKNQKDLVAACEKDAGTRCTVSSYYGGLEFYLIKQLEIRDVRLVHAPAEGVGKFGGDTDNWMWPRHTGDYSFLRAYVGKDGKPADFSKDNVPYVPKHYLRLASQALKEGDFVMVTGYPGRTNRHRLPSEISATFDWAYPAFVKASGEQLAIIAKETSGNEDLKLKYASQVAGINNYYKNRQGMLDSYAGSDILPRKDKQLAELKAWVNADPKRKAEYANDIVLVEQQMAERDAQAKNDFLVNYSTPRLLGVASRLLRFSHEFEKADIDRKMGYQEHDLARFKSGVEGLDRSYDEKVDKALVLNFLKQYLAHPKDQRNANFDAALHLRDGMSEADLSSTIDALYASSKLGSKEERSAWIGKKPADFNASTDGFIKAAVAMYDENIKREERDNELAGKIQQSYANYMKAKIAYMNSLGQAVYPDANSTLRVTFGKVAGREMGADGTSWTAFTTLRGVSAKNTGSGEFNAPAAQIAAINEFNQNALKTGSYGKYGDAKLKSVPVNFLATLDITGGNSGSAALNAKGELVGLAFDGTLDSIISDWDYNVKNSRSIQVDLRYILWEMANVDHADNLLKELNVK</sequence>
<dbReference type="PANTHER" id="PTHR38469:SF1">
    <property type="entry name" value="PERIPLASMIC PEPTIDASE SUBFAMILY S1B"/>
    <property type="match status" value="1"/>
</dbReference>
<keyword evidence="6" id="KW-0720">Serine protease</keyword>
<name>A0A4R5W5R0_9BURK</name>
<accession>A0A4R5W5R0</accession>
<dbReference type="Proteomes" id="UP000294829">
    <property type="component" value="Unassembled WGS sequence"/>
</dbReference>
<dbReference type="GO" id="GO:0006508">
    <property type="term" value="P:proteolysis"/>
    <property type="evidence" value="ECO:0007669"/>
    <property type="project" value="UniProtKB-KW"/>
</dbReference>
<evidence type="ECO:0000256" key="3">
    <source>
        <dbReference type="ARBA" id="ARBA00022670"/>
    </source>
</evidence>
<organism evidence="7 8">
    <name type="scientific">Sapientia aquatica</name>
    <dbReference type="NCBI Taxonomy" id="1549640"/>
    <lineage>
        <taxon>Bacteria</taxon>
        <taxon>Pseudomonadati</taxon>
        <taxon>Pseudomonadota</taxon>
        <taxon>Betaproteobacteria</taxon>
        <taxon>Burkholderiales</taxon>
        <taxon>Oxalobacteraceae</taxon>
        <taxon>Sapientia</taxon>
    </lineage>
</organism>
<keyword evidence="4 6" id="KW-0732">Signal</keyword>
<keyword evidence="8" id="KW-1185">Reference proteome</keyword>
<dbReference type="OrthoDB" id="9805367at2"/>
<dbReference type="GO" id="GO:0043171">
    <property type="term" value="P:peptide catabolic process"/>
    <property type="evidence" value="ECO:0007669"/>
    <property type="project" value="UniProtKB-UniRule"/>
</dbReference>
<evidence type="ECO:0000256" key="2">
    <source>
        <dbReference type="ARBA" id="ARBA00022438"/>
    </source>
</evidence>
<keyword evidence="5 6" id="KW-0378">Hydrolase</keyword>
<evidence type="ECO:0000313" key="7">
    <source>
        <dbReference type="EMBL" id="TDK68103.1"/>
    </source>
</evidence>
<proteinExistence type="inferred from homology"/>
<keyword evidence="2 6" id="KW-0031">Aminopeptidase</keyword>
<dbReference type="EMBL" id="SMYL01000001">
    <property type="protein sequence ID" value="TDK68103.1"/>
    <property type="molecule type" value="Genomic_DNA"/>
</dbReference>
<keyword evidence="3 6" id="KW-0645">Protease</keyword>
<dbReference type="Pfam" id="PF10459">
    <property type="entry name" value="Peptidase_S46"/>
    <property type="match status" value="1"/>
</dbReference>
<dbReference type="GO" id="GO:0008239">
    <property type="term" value="F:dipeptidyl-peptidase activity"/>
    <property type="evidence" value="ECO:0007669"/>
    <property type="project" value="UniProtKB-UniRule"/>
</dbReference>
<dbReference type="PANTHER" id="PTHR38469">
    <property type="entry name" value="PERIPLASMIC PEPTIDASE SUBFAMILY S1B"/>
    <property type="match status" value="1"/>
</dbReference>
<reference evidence="7 8" key="1">
    <citation type="submission" date="2019-03" db="EMBL/GenBank/DDBJ databases">
        <title>Sapientia aquatica gen. nov., sp. nov., isolated from a crater lake.</title>
        <authorList>
            <person name="Felfoldi T."/>
            <person name="Szabo A."/>
            <person name="Toth E."/>
            <person name="Schumann P."/>
            <person name="Keki Z."/>
            <person name="Marialigeti K."/>
            <person name="Mathe I."/>
        </authorList>
    </citation>
    <scope>NUCLEOTIDE SEQUENCE [LARGE SCALE GENOMIC DNA]</scope>
    <source>
        <strain evidence="7 8">SA-152</strain>
    </source>
</reference>
<dbReference type="EC" id="3.4.14.-" evidence="6"/>
<protein>
    <recommendedName>
        <fullName evidence="6">Dipeptidyl-peptidase</fullName>
        <ecNumber evidence="6">3.4.14.-</ecNumber>
    </recommendedName>
</protein>
<evidence type="ECO:0000313" key="8">
    <source>
        <dbReference type="Proteomes" id="UP000294829"/>
    </source>
</evidence>
<comment type="caution">
    <text evidence="7">The sequence shown here is derived from an EMBL/GenBank/DDBJ whole genome shotgun (WGS) entry which is preliminary data.</text>
</comment>
<evidence type="ECO:0000256" key="6">
    <source>
        <dbReference type="RuleBase" id="RU366067"/>
    </source>
</evidence>
<feature type="signal peptide" evidence="6">
    <location>
        <begin position="1"/>
        <end position="20"/>
    </location>
</feature>
<dbReference type="RefSeq" id="WP_133324438.1">
    <property type="nucleotide sequence ID" value="NZ_SMYL01000001.1"/>
</dbReference>